<dbReference type="InterPro" id="IPR013328">
    <property type="entry name" value="6PGD_dom2"/>
</dbReference>
<evidence type="ECO:0000313" key="5">
    <source>
        <dbReference type="EMBL" id="ERK44288.1"/>
    </source>
</evidence>
<dbReference type="InterPro" id="IPR013131">
    <property type="entry name" value="Mannitol_DH_N"/>
</dbReference>
<dbReference type="PATRIC" id="fig|1256908.3.peg.1889"/>
<feature type="domain" description="Mannitol dehydrogenase C-terminal" evidence="4">
    <location>
        <begin position="337"/>
        <end position="533"/>
    </location>
</feature>
<dbReference type="Gene3D" id="3.40.50.720">
    <property type="entry name" value="NAD(P)-binding Rossmann-like Domain"/>
    <property type="match status" value="1"/>
</dbReference>
<evidence type="ECO:0000256" key="2">
    <source>
        <dbReference type="ARBA" id="ARBA00048615"/>
    </source>
</evidence>
<dbReference type="InterPro" id="IPR050988">
    <property type="entry name" value="Mannitol_DH/Oxidoreductase"/>
</dbReference>
<dbReference type="Pfam" id="PF08125">
    <property type="entry name" value="Mannitol_dh_C"/>
    <property type="match status" value="1"/>
</dbReference>
<feature type="domain" description="Mannitol dehydrogenase N-terminal" evidence="3">
    <location>
        <begin position="53"/>
        <end position="321"/>
    </location>
</feature>
<dbReference type="Gene3D" id="1.10.1040.10">
    <property type="entry name" value="N-(1-d-carboxylethyl)-l-norvaline Dehydrogenase, domain 2"/>
    <property type="match status" value="1"/>
</dbReference>
<dbReference type="GO" id="GO:0008926">
    <property type="term" value="F:mannitol-1-phosphate 5-dehydrogenase activity"/>
    <property type="evidence" value="ECO:0007669"/>
    <property type="project" value="UniProtKB-EC"/>
</dbReference>
<evidence type="ECO:0000313" key="6">
    <source>
        <dbReference type="Proteomes" id="UP000016608"/>
    </source>
</evidence>
<dbReference type="SUPFAM" id="SSF51735">
    <property type="entry name" value="NAD(P)-binding Rossmann-fold domains"/>
    <property type="match status" value="1"/>
</dbReference>
<dbReference type="eggNOG" id="COG0246">
    <property type="taxonomic scope" value="Bacteria"/>
</dbReference>
<dbReference type="Pfam" id="PF01232">
    <property type="entry name" value="Mannitol_dh"/>
    <property type="match status" value="1"/>
</dbReference>
<sequence>MIINFLIIIQGYIMKLSLNGIKEQEAWEKAGITLPGYDVEAVSEKAKKEPGWVHFGIGNIFRVFIGGIADGLLEEGVLNRGITCIETFDYDVVDKIYDPYDNLGLSVILHGDGTREYKVIGALAEAVKAQSSDPAHWNRLKEIFTSKSLQMVSFTITEKGYALQKADGTWFPFVEADIKNGPDKATGAMAVLVAMLYERYKAGRYPIALVSMDNCSQNGAKLRESVLTMTEEWKKVGFVDEGFVNYVSDEKIVAFPWTMIDKITPRPSEQIAADLENLGIENMQPVITSKKTYIAPFVNAEKPQYLVIEDNFPNGRPALEKGFGVYMADRNTVNLSERMKVTVCLNPVHSATGPLGVVLGYDLFAHMLNTNEDMMKMARMIAYDEGLPVVANPGILSPQAFVDELFNERFPNEYLGDTNLRLAVDVSQMVGIRFGETIKAYVAKFGDASRLTAIPLGIAGWLRYMLGVDDEGNKFELAPDPMNEELQEQFKDIVVGKTETFKDQLKPILSNERLFFTDLYKDGVGEKIEEMFREMLAGPGAVRATIHKYVG</sequence>
<dbReference type="PANTHER" id="PTHR43362:SF1">
    <property type="entry name" value="MANNITOL DEHYDROGENASE 2-RELATED"/>
    <property type="match status" value="1"/>
</dbReference>
<dbReference type="InterPro" id="IPR008927">
    <property type="entry name" value="6-PGluconate_DH-like_C_sf"/>
</dbReference>
<gene>
    <name evidence="5" type="ORF">HMPREF0373_02046</name>
</gene>
<proteinExistence type="predicted"/>
<reference evidence="5 6" key="1">
    <citation type="submission" date="2013-06" db="EMBL/GenBank/DDBJ databases">
        <authorList>
            <person name="Weinstock G."/>
            <person name="Sodergren E."/>
            <person name="Lobos E.A."/>
            <person name="Fulton L."/>
            <person name="Fulton R."/>
            <person name="Courtney L."/>
            <person name="Fronick C."/>
            <person name="O'Laughlin M."/>
            <person name="Godfrey J."/>
            <person name="Wilson R.M."/>
            <person name="Miner T."/>
            <person name="Farmer C."/>
            <person name="Delehaunty K."/>
            <person name="Cordes M."/>
            <person name="Minx P."/>
            <person name="Tomlinson C."/>
            <person name="Chen J."/>
            <person name="Wollam A."/>
            <person name="Pepin K.H."/>
            <person name="Bhonagiri V."/>
            <person name="Zhang X."/>
            <person name="Warren W."/>
            <person name="Mitreva M."/>
            <person name="Mardis E.R."/>
            <person name="Wilson R.K."/>
        </authorList>
    </citation>
    <scope>NUCLEOTIDE SEQUENCE [LARGE SCALE GENOMIC DNA]</scope>
    <source>
        <strain evidence="5 6">ATCC 29099</strain>
    </source>
</reference>
<comment type="catalytic activity">
    <reaction evidence="2">
        <text>D-mannitol 1-phosphate + NAD(+) = beta-D-fructose 6-phosphate + NADH + H(+)</text>
        <dbReference type="Rhea" id="RHEA:19661"/>
        <dbReference type="ChEBI" id="CHEBI:15378"/>
        <dbReference type="ChEBI" id="CHEBI:57540"/>
        <dbReference type="ChEBI" id="CHEBI:57634"/>
        <dbReference type="ChEBI" id="CHEBI:57945"/>
        <dbReference type="ChEBI" id="CHEBI:61381"/>
        <dbReference type="EC" id="1.1.1.17"/>
    </reaction>
</comment>
<accession>U2QSK3</accession>
<dbReference type="HOGENOM" id="CLU_037833_0_0_9"/>
<keyword evidence="1" id="KW-0560">Oxidoreductase</keyword>
<evidence type="ECO:0000256" key="1">
    <source>
        <dbReference type="ARBA" id="ARBA00023002"/>
    </source>
</evidence>
<protein>
    <submittedName>
        <fullName evidence="5">Mannitol dehydrogenase domain protein</fullName>
    </submittedName>
</protein>
<dbReference type="Proteomes" id="UP000016608">
    <property type="component" value="Unassembled WGS sequence"/>
</dbReference>
<name>U2QSK3_EUBRA</name>
<dbReference type="SUPFAM" id="SSF48179">
    <property type="entry name" value="6-phosphogluconate dehydrogenase C-terminal domain-like"/>
    <property type="match status" value="1"/>
</dbReference>
<evidence type="ECO:0000259" key="3">
    <source>
        <dbReference type="Pfam" id="PF01232"/>
    </source>
</evidence>
<dbReference type="EMBL" id="AWVJ01000125">
    <property type="protein sequence ID" value="ERK44288.1"/>
    <property type="molecule type" value="Genomic_DNA"/>
</dbReference>
<organism evidence="5 6">
    <name type="scientific">Eubacterium ramulus ATCC 29099</name>
    <dbReference type="NCBI Taxonomy" id="1256908"/>
    <lineage>
        <taxon>Bacteria</taxon>
        <taxon>Bacillati</taxon>
        <taxon>Bacillota</taxon>
        <taxon>Clostridia</taxon>
        <taxon>Eubacteriales</taxon>
        <taxon>Eubacteriaceae</taxon>
        <taxon>Eubacterium</taxon>
    </lineage>
</organism>
<dbReference type="AlphaFoldDB" id="U2QSK3"/>
<dbReference type="PANTHER" id="PTHR43362">
    <property type="entry name" value="MANNITOL DEHYDROGENASE DSF1-RELATED"/>
    <property type="match status" value="1"/>
</dbReference>
<comment type="caution">
    <text evidence="5">The sequence shown here is derived from an EMBL/GenBank/DDBJ whole genome shotgun (WGS) entry which is preliminary data.</text>
</comment>
<dbReference type="InterPro" id="IPR013118">
    <property type="entry name" value="Mannitol_DH_C"/>
</dbReference>
<keyword evidence="6" id="KW-1185">Reference proteome</keyword>
<evidence type="ECO:0000259" key="4">
    <source>
        <dbReference type="Pfam" id="PF08125"/>
    </source>
</evidence>
<dbReference type="InterPro" id="IPR036291">
    <property type="entry name" value="NAD(P)-bd_dom_sf"/>
</dbReference>